<dbReference type="Pfam" id="PF11209">
    <property type="entry name" value="LmeA"/>
    <property type="match status" value="1"/>
</dbReference>
<proteinExistence type="predicted"/>
<dbReference type="Proteomes" id="UP001576784">
    <property type="component" value="Unassembled WGS sequence"/>
</dbReference>
<dbReference type="EMBL" id="JBHFNR010000082">
    <property type="protein sequence ID" value="MFB2893675.1"/>
    <property type="molecule type" value="Genomic_DNA"/>
</dbReference>
<evidence type="ECO:0000313" key="1">
    <source>
        <dbReference type="EMBL" id="MFB2893675.1"/>
    </source>
</evidence>
<name>A0ABV4XQ62_9CYAN</name>
<accession>A0ABV4XQ62</accession>
<organism evidence="1 2">
    <name type="scientific">Floridaenema flaviceps BLCC-F50</name>
    <dbReference type="NCBI Taxonomy" id="3153642"/>
    <lineage>
        <taxon>Bacteria</taxon>
        <taxon>Bacillati</taxon>
        <taxon>Cyanobacteriota</taxon>
        <taxon>Cyanophyceae</taxon>
        <taxon>Oscillatoriophycideae</taxon>
        <taxon>Aerosakkonematales</taxon>
        <taxon>Aerosakkonemataceae</taxon>
        <taxon>Floridanema</taxon>
        <taxon>Floridanema flaviceps</taxon>
    </lineage>
</organism>
<keyword evidence="2" id="KW-1185">Reference proteome</keyword>
<evidence type="ECO:0000313" key="2">
    <source>
        <dbReference type="Proteomes" id="UP001576784"/>
    </source>
</evidence>
<sequence length="287" mass="31898">MGFLTIFLSAFLGVLGSVGFFVDRFAENAIRQRFQRIEQLQVRIDNAPNYQLIGGKVQRVRVAGRGFWLTPEVRIAVLELDTDPISANIQALRGGRVSPTALRQPAKAAFRLVLTEEDVNKVLRSPKVSQQLQRLSASFLGNMGGQQLEAYEIINPRIEFLPENRLRFQVELQQKQGTGTVQTNSEQKLAIIAESGLRIVNGHQLELISPAVSINENTIPEFLIGALAQNFIDELDLKKLQKSGITARILDFEVNQDNLEIAAFVQVEPLAQPPAQPEAQPPAQPKE</sequence>
<comment type="caution">
    <text evidence="1">The sequence shown here is derived from an EMBL/GenBank/DDBJ whole genome shotgun (WGS) entry which is preliminary data.</text>
</comment>
<dbReference type="InterPro" id="IPR021373">
    <property type="entry name" value="DUF2993"/>
</dbReference>
<dbReference type="RefSeq" id="WP_413263333.1">
    <property type="nucleotide sequence ID" value="NZ_JBHFNR010000082.1"/>
</dbReference>
<gene>
    <name evidence="1" type="ORF">ACE1CI_12255</name>
</gene>
<protein>
    <submittedName>
        <fullName evidence="1">DUF2993 domain-containing protein</fullName>
    </submittedName>
</protein>
<reference evidence="1 2" key="1">
    <citation type="submission" date="2024-09" db="EMBL/GenBank/DDBJ databases">
        <title>Floridaenema gen nov. (Aerosakkonemataceae, Aerosakkonematales ord. nov., Cyanobacteria) from benthic tropical and subtropical fresh waters, with the description of four new species.</title>
        <authorList>
            <person name="Moretto J.A."/>
            <person name="Berthold D.E."/>
            <person name="Lefler F.W."/>
            <person name="Huang I.-S."/>
            <person name="Laughinghouse H. IV."/>
        </authorList>
    </citation>
    <scope>NUCLEOTIDE SEQUENCE [LARGE SCALE GENOMIC DNA]</scope>
    <source>
        <strain evidence="1 2">BLCC-F50</strain>
    </source>
</reference>